<dbReference type="eggNOG" id="COG0484">
    <property type="taxonomic scope" value="Bacteria"/>
</dbReference>
<organism evidence="1 2">
    <name type="scientific">Mucispirillum schaedleri ASF457</name>
    <dbReference type="NCBI Taxonomy" id="1379858"/>
    <lineage>
        <taxon>Bacteria</taxon>
        <taxon>Pseudomonadati</taxon>
        <taxon>Deferribacterota</taxon>
        <taxon>Deferribacteres</taxon>
        <taxon>Deferribacterales</taxon>
        <taxon>Mucispirillaceae</taxon>
        <taxon>Mucispirillum</taxon>
    </lineage>
</organism>
<reference evidence="1" key="3">
    <citation type="submission" date="2022-06" db="EMBL/GenBank/DDBJ databases">
        <title>Resources to Facilitate Use of the Altered Schaedler Flora (ASF) Mouse Model to Study Microbiome Function.</title>
        <authorList>
            <person name="Proctor A."/>
            <person name="Parvinroo S."/>
            <person name="Richie T."/>
            <person name="Jia X."/>
            <person name="Lee S.T.M."/>
            <person name="Karp P.D."/>
            <person name="Paley S."/>
            <person name="Kostic A.D."/>
            <person name="Pierre J.F."/>
            <person name="Wannemuehler M.J."/>
            <person name="Phillips G.J."/>
        </authorList>
    </citation>
    <scope>NUCLEOTIDE SEQUENCE</scope>
    <source>
        <strain evidence="1">ASF457</strain>
    </source>
</reference>
<sequence length="153" mass="17800">MNKEFIANLLDTKIYNLIVLVMCLLFCFLTIPAKAQEQDFQKPRTLGEYIEQEKTLFDVLKKKHPIFQYEKEGRLVGQYHLSDRLEEFSSINGGPAVAKRNNVEYTAVTYRLGYETTLDYPNKFVGPEKCAECHPAQYEQWKMNLPEKVVLAI</sequence>
<dbReference type="InterPro" id="IPR036280">
    <property type="entry name" value="Multihaem_cyt_sf"/>
</dbReference>
<proteinExistence type="predicted"/>
<dbReference type="RefSeq" id="WP_023275635.1">
    <property type="nucleotide sequence ID" value="NZ_CP097562.1"/>
</dbReference>
<reference evidence="1" key="2">
    <citation type="submission" date="2022-05" db="EMBL/GenBank/DDBJ databases">
        <authorList>
            <person name="Proctor A.L."/>
            <person name="Phillips G.J."/>
            <person name="Wannemuehler M.J."/>
        </authorList>
    </citation>
    <scope>NUCLEOTIDE SEQUENCE</scope>
    <source>
        <strain evidence="1">ASF457</strain>
    </source>
</reference>
<protein>
    <submittedName>
        <fullName evidence="1">Dissimilatory sulfite reductase</fullName>
        <ecNumber evidence="1">1.8.99.-</ecNumber>
    </submittedName>
</protein>
<keyword evidence="2" id="KW-1185">Reference proteome</keyword>
<name>V2QDJ7_9BACT</name>
<accession>V2QDJ7</accession>
<dbReference type="KEGG" id="msch:N508_001350"/>
<evidence type="ECO:0000313" key="1">
    <source>
        <dbReference type="EMBL" id="USF24267.1"/>
    </source>
</evidence>
<evidence type="ECO:0000313" key="2">
    <source>
        <dbReference type="Proteomes" id="UP000017429"/>
    </source>
</evidence>
<gene>
    <name evidence="1" type="ORF">N508_001350</name>
</gene>
<dbReference type="GO" id="GO:0016491">
    <property type="term" value="F:oxidoreductase activity"/>
    <property type="evidence" value="ECO:0007669"/>
    <property type="project" value="UniProtKB-KW"/>
</dbReference>
<dbReference type="AlphaFoldDB" id="V2QDJ7"/>
<dbReference type="Proteomes" id="UP000017429">
    <property type="component" value="Chromosome"/>
</dbReference>
<dbReference type="EMBL" id="CP097562">
    <property type="protein sequence ID" value="USF24267.1"/>
    <property type="molecule type" value="Genomic_DNA"/>
</dbReference>
<dbReference type="OrthoDB" id="9814800at2"/>
<reference evidence="1" key="1">
    <citation type="journal article" date="2014" name="Genome Announc.">
        <title>Draft genome sequences of the altered schaedler flora, a defined bacterial community from gnotobiotic mice.</title>
        <authorList>
            <person name="Wannemuehler M.J."/>
            <person name="Overstreet A.M."/>
            <person name="Ward D.V."/>
            <person name="Phillips G.J."/>
        </authorList>
    </citation>
    <scope>NUCLEOTIDE SEQUENCE</scope>
    <source>
        <strain evidence="1">ASF457</strain>
    </source>
</reference>
<dbReference type="SUPFAM" id="SSF48695">
    <property type="entry name" value="Multiheme cytochromes"/>
    <property type="match status" value="1"/>
</dbReference>
<dbReference type="EC" id="1.8.99.-" evidence="1"/>
<keyword evidence="1" id="KW-0560">Oxidoreductase</keyword>